<dbReference type="EMBL" id="CP020858">
    <property type="protein sequence ID" value="ARU20046.1"/>
    <property type="molecule type" value="Genomic_DNA"/>
</dbReference>
<evidence type="ECO:0000313" key="7">
    <source>
        <dbReference type="EMBL" id="ARU20046.1"/>
    </source>
</evidence>
<feature type="domain" description="HTH lacI-type" evidence="5">
    <location>
        <begin position="3"/>
        <end position="57"/>
    </location>
</feature>
<dbReference type="PROSITE" id="PS00356">
    <property type="entry name" value="HTH_LACI_1"/>
    <property type="match status" value="1"/>
</dbReference>
<dbReference type="Gene3D" id="1.10.260.40">
    <property type="entry name" value="lambda repressor-like DNA-binding domains"/>
    <property type="match status" value="1"/>
</dbReference>
<dbReference type="EMBL" id="NBEF01000005">
    <property type="protein sequence ID" value="OQQ92371.1"/>
    <property type="molecule type" value="Genomic_DNA"/>
</dbReference>
<organism evidence="6 14">
    <name type="scientific">Ligilactobacillus salivarius</name>
    <dbReference type="NCBI Taxonomy" id="1624"/>
    <lineage>
        <taxon>Bacteria</taxon>
        <taxon>Bacillati</taxon>
        <taxon>Bacillota</taxon>
        <taxon>Bacilli</taxon>
        <taxon>Lactobacillales</taxon>
        <taxon>Lactobacillaceae</taxon>
        <taxon>Ligilactobacillus</taxon>
    </lineage>
</organism>
<evidence type="ECO:0000256" key="3">
    <source>
        <dbReference type="ARBA" id="ARBA00023125"/>
    </source>
</evidence>
<dbReference type="KEGG" id="lsj:LSJ_0101c"/>
<dbReference type="Proteomes" id="UP001231316">
    <property type="component" value="Chromosome"/>
</dbReference>
<dbReference type="Proteomes" id="UP000192575">
    <property type="component" value="Unassembled WGS sequence"/>
</dbReference>
<dbReference type="Pfam" id="PF13377">
    <property type="entry name" value="Peripla_BP_3"/>
    <property type="match status" value="1"/>
</dbReference>
<dbReference type="SUPFAM" id="SSF53822">
    <property type="entry name" value="Periplasmic binding protein-like I"/>
    <property type="match status" value="1"/>
</dbReference>
<accession>A0A089RTC6</accession>
<dbReference type="SMART" id="SM00354">
    <property type="entry name" value="HTH_LACI"/>
    <property type="match status" value="1"/>
</dbReference>
<evidence type="ECO:0000259" key="5">
    <source>
        <dbReference type="PROSITE" id="PS50932"/>
    </source>
</evidence>
<keyword evidence="3 8" id="KW-0238">DNA-binding</keyword>
<keyword evidence="1" id="KW-0678">Repressor</keyword>
<gene>
    <name evidence="6" type="primary">scrR</name>
    <name evidence="11" type="ORF">B6U56_00465</name>
    <name evidence="7" type="ORF">B7R82_08905</name>
    <name evidence="12" type="ORF">DBP89_09975</name>
    <name evidence="8" type="ORF">K8V06_04635</name>
    <name evidence="6" type="ORF">LSJ_0101c</name>
    <name evidence="9" type="ORF">PV940_07130</name>
    <name evidence="13" type="ORF">QFE45_00485</name>
    <name evidence="10" type="ORF">QYC35_08295</name>
</gene>
<proteinExistence type="predicted"/>
<dbReference type="EMBL" id="CP123971">
    <property type="protein sequence ID" value="WII28660.1"/>
    <property type="molecule type" value="Genomic_DNA"/>
</dbReference>
<evidence type="ECO:0000313" key="8">
    <source>
        <dbReference type="EMBL" id="HJG15413.1"/>
    </source>
</evidence>
<reference evidence="8" key="5">
    <citation type="journal article" date="2021" name="PeerJ">
        <title>Extensive microbial diversity within the chicken gut microbiome revealed by metagenomics and culture.</title>
        <authorList>
            <person name="Gilroy R."/>
            <person name="Ravi A."/>
            <person name="Getino M."/>
            <person name="Pursley I."/>
            <person name="Horton D.L."/>
            <person name="Alikhan N.F."/>
            <person name="Baker D."/>
            <person name="Gharbi K."/>
            <person name="Hall N."/>
            <person name="Watson M."/>
            <person name="Adriaenssens E.M."/>
            <person name="Foster-Nyarko E."/>
            <person name="Jarju S."/>
            <person name="Secka A."/>
            <person name="Antonio M."/>
            <person name="Oren A."/>
            <person name="Chaudhuri R.R."/>
            <person name="La Ragione R."/>
            <person name="Hildebrand F."/>
            <person name="Pallen M.J."/>
        </authorList>
    </citation>
    <scope>NUCLEOTIDE SEQUENCE</scope>
    <source>
        <strain evidence="8">CHK189-29639</strain>
    </source>
</reference>
<dbReference type="PANTHER" id="PTHR30146">
    <property type="entry name" value="LACI-RELATED TRANSCRIPTIONAL REPRESSOR"/>
    <property type="match status" value="1"/>
</dbReference>
<reference evidence="7 16" key="3">
    <citation type="submission" date="2017-04" db="EMBL/GenBank/DDBJ databases">
        <title>Complete genome sequence of Lactobacillus salivarius ZLS006, a probiotic strain isolated from healthy piglet.</title>
        <authorList>
            <person name="Zhang D."/>
        </authorList>
    </citation>
    <scope>NUCLEOTIDE SEQUENCE [LARGE SCALE GENOMIC DNA]</scope>
    <source>
        <strain evidence="7 16">ZLS006</strain>
    </source>
</reference>
<evidence type="ECO:0000313" key="13">
    <source>
        <dbReference type="EMBL" id="WII28660.1"/>
    </source>
</evidence>
<protein>
    <submittedName>
        <fullName evidence="8">LacI family DNA-binding transcriptional regulator</fullName>
    </submittedName>
    <submittedName>
        <fullName evidence="7">LacI family transcriptional regulator</fullName>
    </submittedName>
    <submittedName>
        <fullName evidence="6">Sucrose operon repressor ScrR, LacI family</fullName>
    </submittedName>
</protein>
<reference evidence="11 15" key="2">
    <citation type="submission" date="2017-03" db="EMBL/GenBank/DDBJ databases">
        <title>Phylogenomics and comparative genomics of Lactobacillus salivarius, a mammalian gut commensal.</title>
        <authorList>
            <person name="Harris H.M."/>
        </authorList>
    </citation>
    <scope>NUCLEOTIDE SEQUENCE [LARGE SCALE GENOMIC DNA]</scope>
    <source>
        <strain evidence="11 15">JCM 1047</strain>
    </source>
</reference>
<evidence type="ECO:0000313" key="9">
    <source>
        <dbReference type="EMBL" id="MDF4186802.1"/>
    </source>
</evidence>
<dbReference type="Proteomes" id="UP001213566">
    <property type="component" value="Unassembled WGS sequence"/>
</dbReference>
<evidence type="ECO:0000256" key="2">
    <source>
        <dbReference type="ARBA" id="ARBA00023015"/>
    </source>
</evidence>
<dbReference type="CDD" id="cd06291">
    <property type="entry name" value="PBP1_Qymf-like"/>
    <property type="match status" value="1"/>
</dbReference>
<dbReference type="Pfam" id="PF00356">
    <property type="entry name" value="LacI"/>
    <property type="match status" value="1"/>
</dbReference>
<name>A0A089RTC6_9LACO</name>
<dbReference type="PROSITE" id="PS50932">
    <property type="entry name" value="HTH_LACI_2"/>
    <property type="match status" value="1"/>
</dbReference>
<evidence type="ECO:0000313" key="15">
    <source>
        <dbReference type="Proteomes" id="UP000192575"/>
    </source>
</evidence>
<sequence length="330" mass="36849">MRAKLSDVAKKAGVSPTTVSRVINNYGYISDKTRNKVHEAMKELNYQPNSLARSLHGKKTNLVGLIFPGVSNPFFGELVEEIENKLFEDGYKVILCNAAYNKEKERSYLRMLLANQVDGIIAGAHNLGIDEYQEFGLPIVSFDRSLSENVPIVSSDNYKGGVIATQELYDAGCRHIYFVGNPVQKGNPTDHRLSGYRDTIKKLGLTLHIHPVSFSETPMLKIMAIKQLLSEHKADGIVCTDDLTALLVIQAAQELGINIPEQLKITGFDGTKFIQQYHPELSTVVQPTKDIAALLVKLLERRIAHPDEDLKQKSYILPIRFIKSKTISDN</sequence>
<dbReference type="GeneID" id="89464805"/>
<dbReference type="InterPro" id="IPR028082">
    <property type="entry name" value="Peripla_BP_I"/>
</dbReference>
<dbReference type="Gene3D" id="3.40.50.2300">
    <property type="match status" value="2"/>
</dbReference>
<evidence type="ECO:0000313" key="10">
    <source>
        <dbReference type="EMBL" id="MDN4834184.1"/>
    </source>
</evidence>
<dbReference type="PANTHER" id="PTHR30146:SF95">
    <property type="entry name" value="RIBOSE OPERON REPRESSOR"/>
    <property type="match status" value="1"/>
</dbReference>
<dbReference type="InterPro" id="IPR010982">
    <property type="entry name" value="Lambda_DNA-bd_dom_sf"/>
</dbReference>
<dbReference type="InterPro" id="IPR046335">
    <property type="entry name" value="LacI/GalR-like_sensor"/>
</dbReference>
<dbReference type="EMBL" id="DYVK01000046">
    <property type="protein sequence ID" value="HJG15413.1"/>
    <property type="molecule type" value="Genomic_DNA"/>
</dbReference>
<dbReference type="Proteomes" id="UP001174888">
    <property type="component" value="Unassembled WGS sequence"/>
</dbReference>
<evidence type="ECO:0000313" key="17">
    <source>
        <dbReference type="Proteomes" id="UP000244552"/>
    </source>
</evidence>
<dbReference type="EMBL" id="QAGV01000022">
    <property type="protein sequence ID" value="PTR94397.1"/>
    <property type="molecule type" value="Genomic_DNA"/>
</dbReference>
<reference evidence="12 17" key="4">
    <citation type="journal article" date="2018" name="Genome Announc.">
        <title>Fifty-Six Draft Genome Sequences of 10 Lactobacillus Species from 22 Commercial Dietary Supplements.</title>
        <authorList>
            <person name="Gangiredla J."/>
            <person name="Barnaba T.J."/>
            <person name="Mammel M.K."/>
            <person name="Lacher D.W."/>
            <person name="Elkins C.A."/>
            <person name="Lampel K.A."/>
            <person name="Whitehouse C.A."/>
            <person name="Tartera C."/>
        </authorList>
    </citation>
    <scope>NUCLEOTIDE SEQUENCE [LARGE SCALE GENOMIC DNA]</scope>
    <source>
        <strain evidence="12 17">DS11_12</strain>
    </source>
</reference>
<reference evidence="13" key="8">
    <citation type="submission" date="2023-04" db="EMBL/GenBank/DDBJ databases">
        <title>Four porcine-derived lactic acid bacteria strains analyses and their evaluation as potential probiotics based on genomics.</title>
        <authorList>
            <person name="Niu D."/>
        </authorList>
    </citation>
    <scope>NUCLEOTIDE SEQUENCE</scope>
    <source>
        <strain evidence="13">ZSA5</strain>
    </source>
</reference>
<evidence type="ECO:0000313" key="16">
    <source>
        <dbReference type="Proteomes" id="UP000195378"/>
    </source>
</evidence>
<dbReference type="Proteomes" id="UP000195378">
    <property type="component" value="Chromosome"/>
</dbReference>
<reference evidence="8" key="6">
    <citation type="submission" date="2021-09" db="EMBL/GenBank/DDBJ databases">
        <authorList>
            <person name="Gilroy R."/>
        </authorList>
    </citation>
    <scope>NUCLEOTIDE SEQUENCE</scope>
    <source>
        <strain evidence="8">CHK189-29639</strain>
    </source>
</reference>
<dbReference type="GO" id="GO:0003700">
    <property type="term" value="F:DNA-binding transcription factor activity"/>
    <property type="evidence" value="ECO:0007669"/>
    <property type="project" value="TreeGrafter"/>
</dbReference>
<reference evidence="6 14" key="1">
    <citation type="journal article" date="2014" name="BMC Genomics">
        <title>Unusual genome complexity in Lactobacillus salivarius JCM1046.</title>
        <authorList>
            <person name="Raftis E.J."/>
            <person name="Forde B.M."/>
            <person name="Claesson M.J."/>
            <person name="O'Toole P.W."/>
        </authorList>
    </citation>
    <scope>NUCLEOTIDE SEQUENCE [LARGE SCALE GENOMIC DNA]</scope>
    <source>
        <strain evidence="6 14">JCM1046</strain>
    </source>
</reference>
<dbReference type="RefSeq" id="WP_003700709.1">
    <property type="nucleotide sequence ID" value="NZ_CABMGV010000001.1"/>
</dbReference>
<dbReference type="EMBL" id="JAUIQT010000001">
    <property type="protein sequence ID" value="MDN4834184.1"/>
    <property type="molecule type" value="Genomic_DNA"/>
</dbReference>
<dbReference type="SUPFAM" id="SSF47413">
    <property type="entry name" value="lambda repressor-like DNA-binding domains"/>
    <property type="match status" value="1"/>
</dbReference>
<keyword evidence="2" id="KW-0805">Transcription regulation</keyword>
<evidence type="ECO:0000313" key="14">
    <source>
        <dbReference type="Proteomes" id="UP000029488"/>
    </source>
</evidence>
<dbReference type="EMBL" id="JARKHV010000007">
    <property type="protein sequence ID" value="MDF4186802.1"/>
    <property type="molecule type" value="Genomic_DNA"/>
</dbReference>
<reference evidence="9" key="7">
    <citation type="submission" date="2023-02" db="EMBL/GenBank/DDBJ databases">
        <title>Draft Whole-Genome Sequences of competitive exclusion Lactobacillus salivarius strains for Poultry.</title>
        <authorList>
            <person name="Ma L.M."/>
            <person name="Lopez-Guerra N."/>
            <person name="Zhang G."/>
        </authorList>
    </citation>
    <scope>NUCLEOTIDE SEQUENCE</scope>
    <source>
        <strain evidence="9">Salm-9</strain>
    </source>
</reference>
<evidence type="ECO:0000256" key="1">
    <source>
        <dbReference type="ARBA" id="ARBA00022491"/>
    </source>
</evidence>
<dbReference type="Proteomes" id="UP000759256">
    <property type="component" value="Unassembled WGS sequence"/>
</dbReference>
<evidence type="ECO:0000256" key="4">
    <source>
        <dbReference type="ARBA" id="ARBA00023163"/>
    </source>
</evidence>
<dbReference type="InterPro" id="IPR000843">
    <property type="entry name" value="HTH_LacI"/>
</dbReference>
<dbReference type="Proteomes" id="UP000244552">
    <property type="component" value="Unassembled WGS sequence"/>
</dbReference>
<dbReference type="Proteomes" id="UP000029488">
    <property type="component" value="Chromosome"/>
</dbReference>
<reference evidence="10" key="9">
    <citation type="submission" date="2023-07" db="EMBL/GenBank/DDBJ databases">
        <title>Complete genome sequence of Ligilactobacillus salivarius SRCM217594 isolated from Gallus gallus domesticus feces.</title>
        <authorList>
            <person name="Yang H.-G."/>
            <person name="Ryu M.-S."/>
            <person name="Ha G.-S."/>
            <person name="Yang H.-J."/>
            <person name="Jeong D.-Y."/>
        </authorList>
    </citation>
    <scope>NUCLEOTIDE SEQUENCE</scope>
    <source>
        <strain evidence="10">SRCM217594</strain>
    </source>
</reference>
<dbReference type="AlphaFoldDB" id="A0A089RTC6"/>
<dbReference type="CDD" id="cd01392">
    <property type="entry name" value="HTH_LacI"/>
    <property type="match status" value="1"/>
</dbReference>
<dbReference type="GO" id="GO:0000976">
    <property type="term" value="F:transcription cis-regulatory region binding"/>
    <property type="evidence" value="ECO:0007669"/>
    <property type="project" value="TreeGrafter"/>
</dbReference>
<dbReference type="EMBL" id="CP007646">
    <property type="protein sequence ID" value="AIR09867.1"/>
    <property type="molecule type" value="Genomic_DNA"/>
</dbReference>
<evidence type="ECO:0000313" key="11">
    <source>
        <dbReference type="EMBL" id="OQQ92371.1"/>
    </source>
</evidence>
<keyword evidence="4" id="KW-0804">Transcription</keyword>
<evidence type="ECO:0000313" key="6">
    <source>
        <dbReference type="EMBL" id="AIR09867.1"/>
    </source>
</evidence>
<dbReference type="PRINTS" id="PR00036">
    <property type="entry name" value="HTHLACI"/>
</dbReference>
<evidence type="ECO:0000313" key="12">
    <source>
        <dbReference type="EMBL" id="PTR94397.1"/>
    </source>
</evidence>